<keyword evidence="9" id="KW-0170">Cobalt</keyword>
<evidence type="ECO:0000256" key="3">
    <source>
        <dbReference type="ARBA" id="ARBA00022723"/>
    </source>
</evidence>
<dbReference type="Pfam" id="PF01642">
    <property type="entry name" value="MM_CoA_mutase"/>
    <property type="match status" value="1"/>
</dbReference>
<keyword evidence="2" id="KW-0846">Cobalamin</keyword>
<proteinExistence type="predicted"/>
<protein>
    <submittedName>
        <fullName evidence="11">Fused isobutyryl-CoA mutase</fullName>
    </submittedName>
</protein>
<keyword evidence="5" id="KW-0378">Hydrolase</keyword>
<dbReference type="InterPro" id="IPR053439">
    <property type="entry name" value="IcmF/GTPase_domain"/>
</dbReference>
<dbReference type="RefSeq" id="WP_236892647.1">
    <property type="nucleotide sequence ID" value="NZ_AP024488.1"/>
</dbReference>
<dbReference type="PROSITE" id="PS51332">
    <property type="entry name" value="B12_BINDING"/>
    <property type="match status" value="1"/>
</dbReference>
<dbReference type="InterPro" id="IPR006159">
    <property type="entry name" value="Acid_CoA_mut_C"/>
</dbReference>
<dbReference type="InterPro" id="IPR027417">
    <property type="entry name" value="P-loop_NTPase"/>
</dbReference>
<dbReference type="SUPFAM" id="SSF52242">
    <property type="entry name" value="Cobalamin (vitamin B12)-binding domain"/>
    <property type="match status" value="1"/>
</dbReference>
<keyword evidence="6" id="KW-0342">GTP-binding</keyword>
<keyword evidence="4" id="KW-0547">Nucleotide-binding</keyword>
<keyword evidence="8" id="KW-0413">Isomerase</keyword>
<dbReference type="CDD" id="cd02071">
    <property type="entry name" value="MM_CoA_mut_B12_BD"/>
    <property type="match status" value="1"/>
</dbReference>
<evidence type="ECO:0000256" key="8">
    <source>
        <dbReference type="ARBA" id="ARBA00023235"/>
    </source>
</evidence>
<evidence type="ECO:0000256" key="2">
    <source>
        <dbReference type="ARBA" id="ARBA00022628"/>
    </source>
</evidence>
<evidence type="ECO:0000259" key="10">
    <source>
        <dbReference type="PROSITE" id="PS51332"/>
    </source>
</evidence>
<dbReference type="PANTHER" id="PTHR43087">
    <property type="entry name" value="LYSINE/ARGININE/ORNITHINE TRANSPORT SYSTEM KINASE"/>
    <property type="match status" value="1"/>
</dbReference>
<dbReference type="InterPro" id="IPR016176">
    <property type="entry name" value="Cbl-dep_enz_cat"/>
</dbReference>
<evidence type="ECO:0000256" key="1">
    <source>
        <dbReference type="ARBA" id="ARBA00001922"/>
    </source>
</evidence>
<evidence type="ECO:0000313" key="11">
    <source>
        <dbReference type="EMBL" id="BCS96323.1"/>
    </source>
</evidence>
<dbReference type="InterPro" id="IPR036724">
    <property type="entry name" value="Cobalamin-bd_sf"/>
</dbReference>
<dbReference type="InterPro" id="IPR006158">
    <property type="entry name" value="Cobalamin-bd"/>
</dbReference>
<gene>
    <name evidence="11" type="primary">mcm</name>
    <name evidence="11" type="ORF">DSLASN_19550</name>
</gene>
<name>A0ABN6F1A7_9BACT</name>
<dbReference type="Pfam" id="PF03308">
    <property type="entry name" value="MeaB"/>
    <property type="match status" value="1"/>
</dbReference>
<dbReference type="NCBIfam" id="NF045497">
    <property type="entry name" value="IsobCoAmut_IcmF"/>
    <property type="match status" value="1"/>
</dbReference>
<comment type="cofactor">
    <cofactor evidence="1">
        <name>adenosylcob(III)alamin</name>
        <dbReference type="ChEBI" id="CHEBI:18408"/>
    </cofactor>
</comment>
<dbReference type="SUPFAM" id="SSF51703">
    <property type="entry name" value="Cobalamin (vitamin B12)-dependent enzymes"/>
    <property type="match status" value="1"/>
</dbReference>
<reference evidence="11 12" key="1">
    <citation type="submission" date="2021-02" db="EMBL/GenBank/DDBJ databases">
        <title>Complete genome of Desulfoluna sp. strain ASN36.</title>
        <authorList>
            <person name="Takahashi A."/>
            <person name="Kojima H."/>
            <person name="Fukui M."/>
        </authorList>
    </citation>
    <scope>NUCLEOTIDE SEQUENCE [LARGE SCALE GENOMIC DNA]</scope>
    <source>
        <strain evidence="11 12">ASN36</strain>
    </source>
</reference>
<accession>A0ABN6F1A7</accession>
<feature type="domain" description="B12-binding" evidence="10">
    <location>
        <begin position="11"/>
        <end position="149"/>
    </location>
</feature>
<dbReference type="NCBIfam" id="TIGR00641">
    <property type="entry name" value="acid_CoA_mut_N"/>
    <property type="match status" value="1"/>
</dbReference>
<evidence type="ECO:0000256" key="4">
    <source>
        <dbReference type="ARBA" id="ARBA00022741"/>
    </source>
</evidence>
<dbReference type="Pfam" id="PF02310">
    <property type="entry name" value="B12-binding"/>
    <property type="match status" value="1"/>
</dbReference>
<evidence type="ECO:0000256" key="5">
    <source>
        <dbReference type="ARBA" id="ARBA00022801"/>
    </source>
</evidence>
<dbReference type="Proteomes" id="UP001320148">
    <property type="component" value="Chromosome"/>
</dbReference>
<evidence type="ECO:0000313" key="12">
    <source>
        <dbReference type="Proteomes" id="UP001320148"/>
    </source>
</evidence>
<dbReference type="Gene3D" id="3.40.50.280">
    <property type="entry name" value="Cobalamin-binding domain"/>
    <property type="match status" value="1"/>
</dbReference>
<evidence type="ECO:0000256" key="9">
    <source>
        <dbReference type="ARBA" id="ARBA00023285"/>
    </source>
</evidence>
<dbReference type="InterPro" id="IPR006098">
    <property type="entry name" value="MMCoA_mutase_a_cat"/>
</dbReference>
<sequence length="1062" mass="117017">MTPDRVSTDFPLRVVTATALFDGHDVSVNLFRRMLQEAGVEVIHLGHNRSVAEIVDAAVSEDAHGVAVSSYQGGHMEFFSYLLEMFRERGRGDIALFGGGGGVITPEEKRILEEKGVRRIFTPEDGTQLGLEGIVAEMLAAMDEGRKLSEPTSLEGLAPDNTVLLARLLTLAEEGRGNELLVEITGLQGKKPPVIGVTGTGGAGKSTLIDELLLRLVHDYPDLKVGVLCSDPTRRKTGGALLGDRLRMNAASYSNVFMRSLATRAAHLEIPEALSSAILVMKAAGMDLIFVETSGIGQAGDAIIKLSDHAIYVMTPDFGAETQLEKIGMLDYADLFVVNKHEKRGGEDAVLLVQKQVRRNRHAFEEPLSAMPVFGTTASVFQDSGVTELYRALLGNLKEEGLWAVDMDPEAADAPHAVVFPGALSAEREHYLSEVAEVVRAYHRKTEEEAVLLEKRHSVRQAMALCEGECVEVLQRRGAELEASLDSGTRDVMASWAERVAACGENEAAATTTLSGTRLPRVALPGYRHPAELYRFLRREHLPGCFPYTAGVFPLKQKTEDPTRMFAGEGGPQRTNRRFHMLAKESLSNRLSTAFDSVTLYGRDPDRRPDIYGKIGNAGVSICTLDDVKELYKGFRLCSPDTSVSMTINGPAPVLTAMFFNAAIDQEAVRFEKEVGRLPSKEERQGLRREVLKSLRGTVQADILKEDQGQNTSLFCIDFALKMMGDVQQWCIEEGVRRFYPVSISGYHIAEAGANPITQLAFTLANGFTYLEYFKARGLHVDDVARRFSFFFSNGMDAEYTVIGRVARRIWAVALKEMYGASESAQKLKYHIQTSGRSLHSREMQFNDIRTTLQALCAMTDHCNSLHTNAFDEAVTTPTEASVRRALAVQLIVQREWGLSRCENALQGSFVVDQLTDLVEGAVLEEFHRLSLRGGVLGAMETGYQRAKIQEESMLYEMGKNNGSLPIIGVNTFTREEDHSEEVGAPVLARSTDEEKEAQLARLEAFHETHKKEASEALSRLRQVALCGGNIFAELMDTVRVCSLGQITETLFSVGGTYRRQI</sequence>
<keyword evidence="7" id="KW-0143">Chaperone</keyword>
<keyword evidence="12" id="KW-1185">Reference proteome</keyword>
<dbReference type="InterPro" id="IPR006099">
    <property type="entry name" value="MeMalonylCoA_mutase_a/b_cat"/>
</dbReference>
<dbReference type="EMBL" id="AP024488">
    <property type="protein sequence ID" value="BCS96323.1"/>
    <property type="molecule type" value="Genomic_DNA"/>
</dbReference>
<organism evidence="11 12">
    <name type="scientific">Desulfoluna limicola</name>
    <dbReference type="NCBI Taxonomy" id="2810562"/>
    <lineage>
        <taxon>Bacteria</taxon>
        <taxon>Pseudomonadati</taxon>
        <taxon>Thermodesulfobacteriota</taxon>
        <taxon>Desulfobacteria</taxon>
        <taxon>Desulfobacterales</taxon>
        <taxon>Desulfolunaceae</taxon>
        <taxon>Desulfoluna</taxon>
    </lineage>
</organism>
<evidence type="ECO:0000256" key="7">
    <source>
        <dbReference type="ARBA" id="ARBA00023186"/>
    </source>
</evidence>
<evidence type="ECO:0000256" key="6">
    <source>
        <dbReference type="ARBA" id="ARBA00023134"/>
    </source>
</evidence>
<dbReference type="Gene3D" id="3.20.20.240">
    <property type="entry name" value="Methylmalonyl-CoA mutase"/>
    <property type="match status" value="1"/>
</dbReference>
<dbReference type="SUPFAM" id="SSF52540">
    <property type="entry name" value="P-loop containing nucleoside triphosphate hydrolases"/>
    <property type="match status" value="1"/>
</dbReference>
<dbReference type="PANTHER" id="PTHR43087:SF1">
    <property type="entry name" value="LAO_AO TRANSPORT SYSTEM ATPASE"/>
    <property type="match status" value="1"/>
</dbReference>
<dbReference type="NCBIfam" id="TIGR00640">
    <property type="entry name" value="acid_CoA_mut_C"/>
    <property type="match status" value="1"/>
</dbReference>
<dbReference type="InterPro" id="IPR052040">
    <property type="entry name" value="GTPase/Isobutyryl-CoA_mutase"/>
</dbReference>
<dbReference type="Gene3D" id="3.40.50.300">
    <property type="entry name" value="P-loop containing nucleotide triphosphate hydrolases"/>
    <property type="match status" value="1"/>
</dbReference>
<keyword evidence="3" id="KW-0479">Metal-binding</keyword>